<evidence type="ECO:0008006" key="8">
    <source>
        <dbReference type="Google" id="ProtNLM"/>
    </source>
</evidence>
<feature type="transmembrane region" description="Helical" evidence="5">
    <location>
        <begin position="98"/>
        <end position="118"/>
    </location>
</feature>
<keyword evidence="2 5" id="KW-0812">Transmembrane</keyword>
<evidence type="ECO:0000256" key="4">
    <source>
        <dbReference type="ARBA" id="ARBA00023136"/>
    </source>
</evidence>
<name>A0A6G7Y3T0_9ACTN</name>
<comment type="subcellular location">
    <subcellularLocation>
        <location evidence="1">Membrane</location>
        <topology evidence="1">Multi-pass membrane protein</topology>
    </subcellularLocation>
</comment>
<keyword evidence="7" id="KW-1185">Reference proteome</keyword>
<sequence>MTLTPDPWWPCVVLAGVLVIDALLGVRPPAFVRACLDGVGFPERWWWVLLVAKLLGAGGLLAGLWLPGVGLAANVGVVAYFCCAAAAHVRARFLRSSFWLNCLGMLALSSGVLVVSFVV</sequence>
<evidence type="ECO:0000256" key="3">
    <source>
        <dbReference type="ARBA" id="ARBA00022989"/>
    </source>
</evidence>
<evidence type="ECO:0000256" key="2">
    <source>
        <dbReference type="ARBA" id="ARBA00022692"/>
    </source>
</evidence>
<proteinExistence type="predicted"/>
<dbReference type="GO" id="GO:0016020">
    <property type="term" value="C:membrane"/>
    <property type="evidence" value="ECO:0007669"/>
    <property type="project" value="UniProtKB-SubCell"/>
</dbReference>
<feature type="transmembrane region" description="Helical" evidence="5">
    <location>
        <begin position="71"/>
        <end position="91"/>
    </location>
</feature>
<dbReference type="Pfam" id="PF13564">
    <property type="entry name" value="DoxX_2"/>
    <property type="match status" value="1"/>
</dbReference>
<accession>A0A6G7Y3T0</accession>
<dbReference type="EMBL" id="CP049865">
    <property type="protein sequence ID" value="QIK71267.1"/>
    <property type="molecule type" value="Genomic_DNA"/>
</dbReference>
<dbReference type="AlphaFoldDB" id="A0A6G7Y3T0"/>
<evidence type="ECO:0000256" key="5">
    <source>
        <dbReference type="SAM" id="Phobius"/>
    </source>
</evidence>
<organism evidence="6 7">
    <name type="scientific">Propioniciclava coleopterorum</name>
    <dbReference type="NCBI Taxonomy" id="2714937"/>
    <lineage>
        <taxon>Bacteria</taxon>
        <taxon>Bacillati</taxon>
        <taxon>Actinomycetota</taxon>
        <taxon>Actinomycetes</taxon>
        <taxon>Propionibacteriales</taxon>
        <taxon>Propionibacteriaceae</taxon>
        <taxon>Propioniciclava</taxon>
    </lineage>
</organism>
<dbReference type="Proteomes" id="UP000501058">
    <property type="component" value="Chromosome"/>
</dbReference>
<dbReference type="KEGG" id="prv:G7070_01920"/>
<keyword evidence="4 5" id="KW-0472">Membrane</keyword>
<gene>
    <name evidence="6" type="ORF">G7070_01920</name>
</gene>
<feature type="transmembrane region" description="Helical" evidence="5">
    <location>
        <begin position="6"/>
        <end position="24"/>
    </location>
</feature>
<reference evidence="6 7" key="1">
    <citation type="submission" date="2020-03" db="EMBL/GenBank/DDBJ databases">
        <title>Propioniciclava sp. nov., isolated from Hydrophilus acuminatus.</title>
        <authorList>
            <person name="Hyun D.-W."/>
            <person name="Bae J.-W."/>
        </authorList>
    </citation>
    <scope>NUCLEOTIDE SEQUENCE [LARGE SCALE GENOMIC DNA]</scope>
    <source>
        <strain evidence="6 7">HDW11</strain>
    </source>
</reference>
<evidence type="ECO:0000256" key="1">
    <source>
        <dbReference type="ARBA" id="ARBA00004141"/>
    </source>
</evidence>
<protein>
    <recommendedName>
        <fullName evidence="8">DoxX-like family protein</fullName>
    </recommendedName>
</protein>
<keyword evidence="3 5" id="KW-1133">Transmembrane helix</keyword>
<evidence type="ECO:0000313" key="6">
    <source>
        <dbReference type="EMBL" id="QIK71267.1"/>
    </source>
</evidence>
<evidence type="ECO:0000313" key="7">
    <source>
        <dbReference type="Proteomes" id="UP000501058"/>
    </source>
</evidence>
<dbReference type="RefSeq" id="WP_166231517.1">
    <property type="nucleotide sequence ID" value="NZ_CP049865.1"/>
</dbReference>
<dbReference type="InterPro" id="IPR032808">
    <property type="entry name" value="DoxX"/>
</dbReference>